<dbReference type="RefSeq" id="XP_043016594.1">
    <property type="nucleotide sequence ID" value="XM_043147880.1"/>
</dbReference>
<dbReference type="Proteomes" id="UP001049176">
    <property type="component" value="Chromosome 1"/>
</dbReference>
<dbReference type="OrthoDB" id="2676448at2759"/>
<accession>A0A9P8AFX9</accession>
<protein>
    <submittedName>
        <fullName evidence="2">Uncharacterized protein</fullName>
    </submittedName>
</protein>
<dbReference type="EMBL" id="CM032181">
    <property type="protein sequence ID" value="KAG7100124.1"/>
    <property type="molecule type" value="Genomic_DNA"/>
</dbReference>
<sequence length="143" mass="16606">MELLQKVNKTRQESDDANTKYKACQFQRDLSDVQCKKLQARQTTTFKRYERLEEELEDYEAENGIERWSIDGAKFIDGLQGLKEQAYHRALGHLQNLVVQRLLELTKMNMSGICQPYLLFTSSATLIISLKGYKQRDQIGKAL</sequence>
<evidence type="ECO:0000256" key="1">
    <source>
        <dbReference type="SAM" id="Coils"/>
    </source>
</evidence>
<dbReference type="KEGG" id="more:E1B28_001904"/>
<feature type="coiled-coil region" evidence="1">
    <location>
        <begin position="35"/>
        <end position="69"/>
    </location>
</feature>
<organism evidence="2 3">
    <name type="scientific">Marasmius oreades</name>
    <name type="common">fairy-ring Marasmius</name>
    <dbReference type="NCBI Taxonomy" id="181124"/>
    <lineage>
        <taxon>Eukaryota</taxon>
        <taxon>Fungi</taxon>
        <taxon>Dikarya</taxon>
        <taxon>Basidiomycota</taxon>
        <taxon>Agaricomycotina</taxon>
        <taxon>Agaricomycetes</taxon>
        <taxon>Agaricomycetidae</taxon>
        <taxon>Agaricales</taxon>
        <taxon>Marasmiineae</taxon>
        <taxon>Marasmiaceae</taxon>
        <taxon>Marasmius</taxon>
    </lineage>
</organism>
<dbReference type="GeneID" id="66070980"/>
<gene>
    <name evidence="2" type="ORF">E1B28_001904</name>
</gene>
<reference evidence="2" key="1">
    <citation type="journal article" date="2021" name="Genome Biol. Evol.">
        <title>The assembled and annotated genome of the fairy-ring fungus Marasmius oreades.</title>
        <authorList>
            <person name="Hiltunen M."/>
            <person name="Ament-Velasquez S.L."/>
            <person name="Johannesson H."/>
        </authorList>
    </citation>
    <scope>NUCLEOTIDE SEQUENCE</scope>
    <source>
        <strain evidence="2">03SP1</strain>
    </source>
</reference>
<keyword evidence="3" id="KW-1185">Reference proteome</keyword>
<evidence type="ECO:0000313" key="3">
    <source>
        <dbReference type="Proteomes" id="UP001049176"/>
    </source>
</evidence>
<comment type="caution">
    <text evidence="2">The sequence shown here is derived from an EMBL/GenBank/DDBJ whole genome shotgun (WGS) entry which is preliminary data.</text>
</comment>
<name>A0A9P8AFX9_9AGAR</name>
<keyword evidence="1" id="KW-0175">Coiled coil</keyword>
<evidence type="ECO:0000313" key="2">
    <source>
        <dbReference type="EMBL" id="KAG7100124.1"/>
    </source>
</evidence>
<proteinExistence type="predicted"/>
<dbReference type="AlphaFoldDB" id="A0A9P8AFX9"/>